<dbReference type="PRINTS" id="PR00385">
    <property type="entry name" value="P450"/>
</dbReference>
<dbReference type="RefSeq" id="XP_040762628.1">
    <property type="nucleotide sequence ID" value="XM_040909227.1"/>
</dbReference>
<comment type="subcellular location">
    <subcellularLocation>
        <location evidence="2">Membrane</location>
        <topology evidence="2">Single-pass membrane protein</topology>
    </subcellularLocation>
</comment>
<dbReference type="GO" id="GO:0016020">
    <property type="term" value="C:membrane"/>
    <property type="evidence" value="ECO:0007669"/>
    <property type="project" value="UniProtKB-SubCell"/>
</dbReference>
<keyword evidence="5 13" id="KW-0349">Heme</keyword>
<evidence type="ECO:0000256" key="2">
    <source>
        <dbReference type="ARBA" id="ARBA00004167"/>
    </source>
</evidence>
<dbReference type="InterPro" id="IPR017972">
    <property type="entry name" value="Cyt_P450_CS"/>
</dbReference>
<accession>A0A165DHG3</accession>
<reference evidence="15 16" key="1">
    <citation type="journal article" date="2016" name="Mol. Biol. Evol.">
        <title>Comparative Genomics of Early-Diverging Mushroom-Forming Fungi Provides Insights into the Origins of Lignocellulose Decay Capabilities.</title>
        <authorList>
            <person name="Nagy L.G."/>
            <person name="Riley R."/>
            <person name="Tritt A."/>
            <person name="Adam C."/>
            <person name="Daum C."/>
            <person name="Floudas D."/>
            <person name="Sun H."/>
            <person name="Yadav J.S."/>
            <person name="Pangilinan J."/>
            <person name="Larsson K.H."/>
            <person name="Matsuura K."/>
            <person name="Barry K."/>
            <person name="Labutti K."/>
            <person name="Kuo R."/>
            <person name="Ohm R.A."/>
            <person name="Bhattacharya S.S."/>
            <person name="Shirouzu T."/>
            <person name="Yoshinaga Y."/>
            <person name="Martin F.M."/>
            <person name="Grigoriev I.V."/>
            <person name="Hibbett D.S."/>
        </authorList>
    </citation>
    <scope>NUCLEOTIDE SEQUENCE [LARGE SCALE GENOMIC DNA]</scope>
    <source>
        <strain evidence="15 16">93-53</strain>
    </source>
</reference>
<dbReference type="PANTHER" id="PTHR46300">
    <property type="entry name" value="P450, PUTATIVE (EUROFUNG)-RELATED-RELATED"/>
    <property type="match status" value="1"/>
</dbReference>
<evidence type="ECO:0000256" key="4">
    <source>
        <dbReference type="ARBA" id="ARBA00010617"/>
    </source>
</evidence>
<keyword evidence="6" id="KW-0812">Transmembrane</keyword>
<evidence type="ECO:0000256" key="1">
    <source>
        <dbReference type="ARBA" id="ARBA00001971"/>
    </source>
</evidence>
<dbReference type="Gene3D" id="1.10.630.10">
    <property type="entry name" value="Cytochrome P450"/>
    <property type="match status" value="1"/>
</dbReference>
<dbReference type="InterPro" id="IPR001128">
    <property type="entry name" value="Cyt_P450"/>
</dbReference>
<keyword evidence="7 13" id="KW-0479">Metal-binding</keyword>
<evidence type="ECO:0000256" key="14">
    <source>
        <dbReference type="RuleBase" id="RU000461"/>
    </source>
</evidence>
<comment type="similarity">
    <text evidence="4 14">Belongs to the cytochrome P450 family.</text>
</comment>
<evidence type="ECO:0000256" key="12">
    <source>
        <dbReference type="ARBA" id="ARBA00023136"/>
    </source>
</evidence>
<keyword evidence="10 13" id="KW-0408">Iron</keyword>
<dbReference type="PANTHER" id="PTHR46300:SF7">
    <property type="entry name" value="P450, PUTATIVE (EUROFUNG)-RELATED"/>
    <property type="match status" value="1"/>
</dbReference>
<dbReference type="GO" id="GO:0005506">
    <property type="term" value="F:iron ion binding"/>
    <property type="evidence" value="ECO:0007669"/>
    <property type="project" value="InterPro"/>
</dbReference>
<dbReference type="OrthoDB" id="2789670at2759"/>
<evidence type="ECO:0000256" key="8">
    <source>
        <dbReference type="ARBA" id="ARBA00022989"/>
    </source>
</evidence>
<sequence>MPSRHKLPPGPPGWPLLGNISDIPIVSPWLGYTELAKKYGGIVGFKVLGQNLVVINDIEIARQILDKKSSITSDRPANKLLDFLGWEFSLVILRYGQRWRAQRRLFHQAFRPEAVLSYRPVIASKAKQLLLNLLQSPEAFIDHARNYPASIVMQLVYGHQIAPRNDRLVYLADKAGEMVMLLLLPDRDIIKIFPFLRLLPEWFPFISFPRKARTSREMVKEMRDVPWDMVKNGIAAGTASPSMAADLLARSSKTDEDINEREDTIKDTVSIAFAAGTDTTAATLKTFMLAMLLFPDVQRKAQDEIDRVIGRGRLPTFEDRDSLPYIQAIHHETQRWHPSVLLSFPHVATEDVSYDGYTLPKGTIILPNVWAMSRNENTYFDAEKFDPGRYLSPSGELTDANAEFTFGFGRRICPGRHAADATLWLAISTILAVFRIEKAKDENGCEIPVTGDYGGEGLVGHVVPYKCVFAPRHEDAAKLVSSM</sequence>
<name>A0A165DHG3_9APHY</name>
<gene>
    <name evidence="15" type="ORF">LAESUDRAFT_727463</name>
</gene>
<dbReference type="GO" id="GO:0020037">
    <property type="term" value="F:heme binding"/>
    <property type="evidence" value="ECO:0007669"/>
    <property type="project" value="InterPro"/>
</dbReference>
<evidence type="ECO:0000313" key="16">
    <source>
        <dbReference type="Proteomes" id="UP000076871"/>
    </source>
</evidence>
<dbReference type="Pfam" id="PF00067">
    <property type="entry name" value="p450"/>
    <property type="match status" value="1"/>
</dbReference>
<dbReference type="InterPro" id="IPR036396">
    <property type="entry name" value="Cyt_P450_sf"/>
</dbReference>
<keyword evidence="12" id="KW-0472">Membrane</keyword>
<dbReference type="CDD" id="cd11065">
    <property type="entry name" value="CYP64-like"/>
    <property type="match status" value="1"/>
</dbReference>
<feature type="binding site" description="axial binding residue" evidence="13">
    <location>
        <position position="413"/>
    </location>
    <ligand>
        <name>heme</name>
        <dbReference type="ChEBI" id="CHEBI:30413"/>
    </ligand>
    <ligandPart>
        <name>Fe</name>
        <dbReference type="ChEBI" id="CHEBI:18248"/>
    </ligandPart>
</feature>
<dbReference type="SUPFAM" id="SSF48264">
    <property type="entry name" value="Cytochrome P450"/>
    <property type="match status" value="1"/>
</dbReference>
<keyword evidence="8" id="KW-1133">Transmembrane helix</keyword>
<evidence type="ECO:0000256" key="7">
    <source>
        <dbReference type="ARBA" id="ARBA00022723"/>
    </source>
</evidence>
<protein>
    <submittedName>
        <fullName evidence="15">Cytochrome P450</fullName>
    </submittedName>
</protein>
<dbReference type="GO" id="GO:0004497">
    <property type="term" value="F:monooxygenase activity"/>
    <property type="evidence" value="ECO:0007669"/>
    <property type="project" value="UniProtKB-KW"/>
</dbReference>
<dbReference type="STRING" id="1314785.A0A165DHG3"/>
<dbReference type="Proteomes" id="UP000076871">
    <property type="component" value="Unassembled WGS sequence"/>
</dbReference>
<dbReference type="PRINTS" id="PR00463">
    <property type="entry name" value="EP450I"/>
</dbReference>
<dbReference type="EMBL" id="KV427633">
    <property type="protein sequence ID" value="KZT04888.1"/>
    <property type="molecule type" value="Genomic_DNA"/>
</dbReference>
<dbReference type="GeneID" id="63826256"/>
<keyword evidence="9 14" id="KW-0560">Oxidoreductase</keyword>
<keyword evidence="16" id="KW-1185">Reference proteome</keyword>
<evidence type="ECO:0000256" key="13">
    <source>
        <dbReference type="PIRSR" id="PIRSR602401-1"/>
    </source>
</evidence>
<evidence type="ECO:0000256" key="3">
    <source>
        <dbReference type="ARBA" id="ARBA00005179"/>
    </source>
</evidence>
<dbReference type="AlphaFoldDB" id="A0A165DHG3"/>
<dbReference type="PROSITE" id="PS00086">
    <property type="entry name" value="CYTOCHROME_P450"/>
    <property type="match status" value="1"/>
</dbReference>
<comment type="cofactor">
    <cofactor evidence="1 13">
        <name>heme</name>
        <dbReference type="ChEBI" id="CHEBI:30413"/>
    </cofactor>
</comment>
<dbReference type="InterPro" id="IPR050364">
    <property type="entry name" value="Cytochrome_P450_fung"/>
</dbReference>
<evidence type="ECO:0000256" key="9">
    <source>
        <dbReference type="ARBA" id="ARBA00023002"/>
    </source>
</evidence>
<dbReference type="InterPro" id="IPR002401">
    <property type="entry name" value="Cyt_P450_E_grp-I"/>
</dbReference>
<keyword evidence="11 14" id="KW-0503">Monooxygenase</keyword>
<comment type="pathway">
    <text evidence="3">Secondary metabolite biosynthesis.</text>
</comment>
<dbReference type="GO" id="GO:0016705">
    <property type="term" value="F:oxidoreductase activity, acting on paired donors, with incorporation or reduction of molecular oxygen"/>
    <property type="evidence" value="ECO:0007669"/>
    <property type="project" value="InterPro"/>
</dbReference>
<evidence type="ECO:0000256" key="10">
    <source>
        <dbReference type="ARBA" id="ARBA00023004"/>
    </source>
</evidence>
<evidence type="ECO:0000256" key="6">
    <source>
        <dbReference type="ARBA" id="ARBA00022692"/>
    </source>
</evidence>
<evidence type="ECO:0000313" key="15">
    <source>
        <dbReference type="EMBL" id="KZT04888.1"/>
    </source>
</evidence>
<organism evidence="15 16">
    <name type="scientific">Laetiporus sulphureus 93-53</name>
    <dbReference type="NCBI Taxonomy" id="1314785"/>
    <lineage>
        <taxon>Eukaryota</taxon>
        <taxon>Fungi</taxon>
        <taxon>Dikarya</taxon>
        <taxon>Basidiomycota</taxon>
        <taxon>Agaricomycotina</taxon>
        <taxon>Agaricomycetes</taxon>
        <taxon>Polyporales</taxon>
        <taxon>Laetiporus</taxon>
    </lineage>
</organism>
<dbReference type="InParanoid" id="A0A165DHG3"/>
<evidence type="ECO:0000256" key="11">
    <source>
        <dbReference type="ARBA" id="ARBA00023033"/>
    </source>
</evidence>
<proteinExistence type="inferred from homology"/>
<evidence type="ECO:0000256" key="5">
    <source>
        <dbReference type="ARBA" id="ARBA00022617"/>
    </source>
</evidence>